<accession>A0A4D6KKH9</accession>
<dbReference type="GeneID" id="42178947"/>
<sequence>MDRISALRNVEDALARFEQGECSLTDLEAEVRGVLRTYATDFDGELQAYRADGGDADGVVVLASSRPDARDRVQALVESPGRFEVTPVDP</sequence>
<reference evidence="1 2" key="2">
    <citation type="submission" date="2019-04" db="EMBL/GenBank/DDBJ databases">
        <authorList>
            <person name="Yang S."/>
            <person name="Wei W."/>
        </authorList>
    </citation>
    <scope>NUCLEOTIDE SEQUENCE [LARGE SCALE GENOMIC DNA]</scope>
    <source>
        <strain evidence="2">ZP60</strain>
    </source>
</reference>
<protein>
    <submittedName>
        <fullName evidence="1">Uncharacterized protein</fullName>
    </submittedName>
</protein>
<organism evidence="1 2">
    <name type="scientific">Halomicrobium mukohataei</name>
    <dbReference type="NCBI Taxonomy" id="57705"/>
    <lineage>
        <taxon>Archaea</taxon>
        <taxon>Methanobacteriati</taxon>
        <taxon>Methanobacteriota</taxon>
        <taxon>Stenosarchaea group</taxon>
        <taxon>Halobacteria</taxon>
        <taxon>Halobacteriales</taxon>
        <taxon>Haloarculaceae</taxon>
        <taxon>Halomicrobium</taxon>
    </lineage>
</organism>
<dbReference type="KEGG" id="halz:E5139_08385"/>
<dbReference type="Proteomes" id="UP000297053">
    <property type="component" value="Chromosome"/>
</dbReference>
<evidence type="ECO:0000313" key="2">
    <source>
        <dbReference type="Proteomes" id="UP000297053"/>
    </source>
</evidence>
<dbReference type="RefSeq" id="WP_015762014.1">
    <property type="nucleotide sequence ID" value="NZ_CP039375.1"/>
</dbReference>
<name>A0A4D6KKH9_9EURY</name>
<evidence type="ECO:0000313" key="1">
    <source>
        <dbReference type="EMBL" id="QCD65646.1"/>
    </source>
</evidence>
<dbReference type="AlphaFoldDB" id="A0A4D6KKH9"/>
<dbReference type="Pfam" id="PF25252">
    <property type="entry name" value="DUF7854"/>
    <property type="match status" value="1"/>
</dbReference>
<gene>
    <name evidence="1" type="ORF">E5139_08385</name>
</gene>
<dbReference type="OMA" id="ARDRIYD"/>
<dbReference type="InterPro" id="IPR057176">
    <property type="entry name" value="DUF7854"/>
</dbReference>
<reference evidence="1 2" key="1">
    <citation type="submission" date="2019-04" db="EMBL/GenBank/DDBJ databases">
        <title>Complete genome sequence of Arthrobacter sp. ZXY-2 associated with effective atrazine degradation and salt adaptation.</title>
        <authorList>
            <person name="Zhao X."/>
        </authorList>
    </citation>
    <scope>NUCLEOTIDE SEQUENCE [LARGE SCALE GENOMIC DNA]</scope>
    <source>
        <strain evidence="2">ZP60</strain>
    </source>
</reference>
<dbReference type="EMBL" id="CP039375">
    <property type="protein sequence ID" value="QCD65646.1"/>
    <property type="molecule type" value="Genomic_DNA"/>
</dbReference>
<proteinExistence type="predicted"/>